<evidence type="ECO:0000313" key="2">
    <source>
        <dbReference type="EMBL" id="KPY35686.1"/>
    </source>
</evidence>
<gene>
    <name evidence="2" type="ORF">ALO52_200284</name>
</gene>
<dbReference type="Proteomes" id="UP000050562">
    <property type="component" value="Unassembled WGS sequence"/>
</dbReference>
<accession>A0A0Q0D9M1</accession>
<evidence type="ECO:0000256" key="1">
    <source>
        <dbReference type="SAM" id="MobiDB-lite"/>
    </source>
</evidence>
<feature type="region of interest" description="Disordered" evidence="1">
    <location>
        <begin position="369"/>
        <end position="397"/>
    </location>
</feature>
<dbReference type="InterPro" id="IPR036866">
    <property type="entry name" value="RibonucZ/Hydroxyglut_hydro"/>
</dbReference>
<feature type="compositionally biased region" description="Polar residues" evidence="1">
    <location>
        <begin position="378"/>
        <end position="388"/>
    </location>
</feature>
<evidence type="ECO:0000313" key="3">
    <source>
        <dbReference type="Proteomes" id="UP000050562"/>
    </source>
</evidence>
<protein>
    <submittedName>
        <fullName evidence="2">Endoribonuclease L-PSP</fullName>
    </submittedName>
</protein>
<proteinExistence type="predicted"/>
<sequence>MDGQDRPVIKAYGFIEALTYPDPKENNLGRVNLVLDSMRVEAFRPDVRLEDAADDLLIVRILSTIKRLEARFPESIWEEGSWIEFELQDSPGDPPAWYLSAGDDYSGRVVRTNITNAIRLGERPFSANTLEQKLIEFCRYSDTNHVHQPLGKRHRRNALHGPFVRVVDVGQASFSAIHFSKRISSPILGYFDVGEPLFFHHKTFPSVFREQKMVPASGFVVLSHWDFDHYSLAVSKLPQLRNLAWYAPDQSVGPNAARLQALLGTNLTLLSAPFFAVRSGIELWKGTGASSNRNDSGYAMRITRAGGPVLLSGDLPYSMLPVGIGNQFSAIVVTHHGGAFTGPPPAPLTQGGVAAVSYGIPNRYHHPNAPAIGHHQSAGWSIQPTNTSAKKRGDVWL</sequence>
<dbReference type="AlphaFoldDB" id="A0A0Q0D9M1"/>
<dbReference type="EMBL" id="LJRC01000160">
    <property type="protein sequence ID" value="KPY35686.1"/>
    <property type="molecule type" value="Genomic_DNA"/>
</dbReference>
<organism evidence="2 3">
    <name type="scientific">Pseudomonas syringae pv. primulae</name>
    <dbReference type="NCBI Taxonomy" id="251707"/>
    <lineage>
        <taxon>Bacteria</taxon>
        <taxon>Pseudomonadati</taxon>
        <taxon>Pseudomonadota</taxon>
        <taxon>Gammaproteobacteria</taxon>
        <taxon>Pseudomonadales</taxon>
        <taxon>Pseudomonadaceae</taxon>
        <taxon>Pseudomonas</taxon>
    </lineage>
</organism>
<comment type="caution">
    <text evidence="2">The sequence shown here is derived from an EMBL/GenBank/DDBJ whole genome shotgun (WGS) entry which is preliminary data.</text>
</comment>
<name>A0A0Q0D9M1_9PSED</name>
<reference evidence="2 3" key="1">
    <citation type="submission" date="2015-09" db="EMBL/GenBank/DDBJ databases">
        <title>Genome announcement of multiple Pseudomonas syringae strains.</title>
        <authorList>
            <person name="Thakur S."/>
            <person name="Wang P.W."/>
            <person name="Gong Y."/>
            <person name="Weir B.S."/>
            <person name="Guttman D.S."/>
        </authorList>
    </citation>
    <scope>NUCLEOTIDE SEQUENCE [LARGE SCALE GENOMIC DNA]</scope>
    <source>
        <strain evidence="2 3">ICMP3956</strain>
    </source>
</reference>
<dbReference type="SUPFAM" id="SSF56281">
    <property type="entry name" value="Metallo-hydrolase/oxidoreductase"/>
    <property type="match status" value="1"/>
</dbReference>
<dbReference type="PATRIC" id="fig|251707.3.peg.1218"/>
<dbReference type="Gene3D" id="3.60.15.10">
    <property type="entry name" value="Ribonuclease Z/Hydroxyacylglutathione hydrolase-like"/>
    <property type="match status" value="1"/>
</dbReference>